<keyword evidence="3" id="KW-0238">DNA-binding</keyword>
<dbReference type="InterPro" id="IPR050090">
    <property type="entry name" value="Tyrosine_recombinase_XerCD"/>
</dbReference>
<dbReference type="Proteomes" id="UP000093748">
    <property type="component" value="Unassembled WGS sequence"/>
</dbReference>
<gene>
    <name evidence="6" type="ORF">BAE39_12480</name>
</gene>
<dbReference type="InterPro" id="IPR010998">
    <property type="entry name" value="Integrase_recombinase_N"/>
</dbReference>
<comment type="caution">
    <text evidence="6">The sequence shown here is derived from an EMBL/GenBank/DDBJ whole genome shotgun (WGS) entry which is preliminary data.</text>
</comment>
<dbReference type="Gene3D" id="1.10.150.130">
    <property type="match status" value="1"/>
</dbReference>
<keyword evidence="4" id="KW-0233">DNA recombination</keyword>
<protein>
    <submittedName>
        <fullName evidence="6">Integrase</fullName>
    </submittedName>
</protein>
<evidence type="ECO:0000256" key="2">
    <source>
        <dbReference type="ARBA" id="ARBA00022908"/>
    </source>
</evidence>
<evidence type="ECO:0000256" key="1">
    <source>
        <dbReference type="ARBA" id="ARBA00008857"/>
    </source>
</evidence>
<dbReference type="GO" id="GO:0006310">
    <property type="term" value="P:DNA recombination"/>
    <property type="evidence" value="ECO:0007669"/>
    <property type="project" value="UniProtKB-KW"/>
</dbReference>
<sequence>MLVALKGIHKVKRKLADGSTRVYHYAWRGGPKIEAKPHTEAFALEYAKLKALATPKIVETLETLIDRFTGPEEKRNPDFLALADTTQTDHLYAFRLIKEKWPKLPVRLTQQKGMKAEIRKWHRSFAANPRKADKLLFSLSKVFSYAVADELIDKNPCTGIERLYNGSRRESVWSQEQIKAFRAGAPAHLLLAFEMALHTGQRQGDLLVLSWKDYDGIYLQFRQSKGGKRLKVRVHSTLKAMLDPLDKDKLRILLNSRKRPWTKDGFKTSWGKECSRLKIGAVTFHDLRGTFITERAREGSSVENIAKISGHSISEIKSVLEKHYLADDQDASDAVILRMERNP</sequence>
<dbReference type="Pfam" id="PF00589">
    <property type="entry name" value="Phage_integrase"/>
    <property type="match status" value="1"/>
</dbReference>
<dbReference type="PANTHER" id="PTHR30349">
    <property type="entry name" value="PHAGE INTEGRASE-RELATED"/>
    <property type="match status" value="1"/>
</dbReference>
<dbReference type="InterPro" id="IPR013762">
    <property type="entry name" value="Integrase-like_cat_sf"/>
</dbReference>
<dbReference type="AlphaFoldDB" id="A0A1A5JHS2"/>
<dbReference type="GO" id="GO:0015074">
    <property type="term" value="P:DNA integration"/>
    <property type="evidence" value="ECO:0007669"/>
    <property type="project" value="UniProtKB-KW"/>
</dbReference>
<evidence type="ECO:0000313" key="7">
    <source>
        <dbReference type="Proteomes" id="UP000093748"/>
    </source>
</evidence>
<accession>A0A1A5JHS2</accession>
<dbReference type="PANTHER" id="PTHR30349:SF64">
    <property type="entry name" value="PROPHAGE INTEGRASE INTD-RELATED"/>
    <property type="match status" value="1"/>
</dbReference>
<dbReference type="OrthoDB" id="8201432at2"/>
<name>A0A1A5JHS2_RHILI</name>
<evidence type="ECO:0000259" key="5">
    <source>
        <dbReference type="PROSITE" id="PS51898"/>
    </source>
</evidence>
<feature type="domain" description="Tyr recombinase" evidence="5">
    <location>
        <begin position="168"/>
        <end position="337"/>
    </location>
</feature>
<proteinExistence type="inferred from homology"/>
<evidence type="ECO:0000256" key="4">
    <source>
        <dbReference type="ARBA" id="ARBA00023172"/>
    </source>
</evidence>
<dbReference type="GO" id="GO:0003677">
    <property type="term" value="F:DNA binding"/>
    <property type="evidence" value="ECO:0007669"/>
    <property type="project" value="UniProtKB-KW"/>
</dbReference>
<dbReference type="InterPro" id="IPR011010">
    <property type="entry name" value="DNA_brk_join_enz"/>
</dbReference>
<comment type="similarity">
    <text evidence="1">Belongs to the 'phage' integrase family.</text>
</comment>
<organism evidence="6 7">
    <name type="scientific">Rhizobium loti</name>
    <name type="common">Mesorhizobium loti</name>
    <dbReference type="NCBI Taxonomy" id="381"/>
    <lineage>
        <taxon>Bacteria</taxon>
        <taxon>Pseudomonadati</taxon>
        <taxon>Pseudomonadota</taxon>
        <taxon>Alphaproteobacteria</taxon>
        <taxon>Hyphomicrobiales</taxon>
        <taxon>Phyllobacteriaceae</taxon>
        <taxon>Mesorhizobium</taxon>
    </lineage>
</organism>
<evidence type="ECO:0000256" key="3">
    <source>
        <dbReference type="ARBA" id="ARBA00023125"/>
    </source>
</evidence>
<dbReference type="InterPro" id="IPR002104">
    <property type="entry name" value="Integrase_catalytic"/>
</dbReference>
<dbReference type="SUPFAM" id="SSF56349">
    <property type="entry name" value="DNA breaking-rejoining enzymes"/>
    <property type="match status" value="1"/>
</dbReference>
<evidence type="ECO:0000313" key="6">
    <source>
        <dbReference type="EMBL" id="OBP76886.1"/>
    </source>
</evidence>
<dbReference type="PROSITE" id="PS51898">
    <property type="entry name" value="TYR_RECOMBINASE"/>
    <property type="match status" value="1"/>
</dbReference>
<reference evidence="7" key="1">
    <citation type="submission" date="2016-06" db="EMBL/GenBank/DDBJ databases">
        <title>NZP2037 Pacbio-Illumina hybrid assembly.</title>
        <authorList>
            <person name="Ramsay J.P."/>
        </authorList>
    </citation>
    <scope>NUCLEOTIDE SEQUENCE [LARGE SCALE GENOMIC DNA]</scope>
    <source>
        <strain evidence="7">R7ANS::ICEMlSym2042</strain>
    </source>
</reference>
<keyword evidence="2" id="KW-0229">DNA integration</keyword>
<dbReference type="EMBL" id="LZTJ01000012">
    <property type="protein sequence ID" value="OBP76886.1"/>
    <property type="molecule type" value="Genomic_DNA"/>
</dbReference>
<dbReference type="Gene3D" id="1.10.443.10">
    <property type="entry name" value="Intergrase catalytic core"/>
    <property type="match status" value="1"/>
</dbReference>